<dbReference type="Proteomes" id="UP001055879">
    <property type="component" value="Linkage Group LG06"/>
</dbReference>
<evidence type="ECO:0000313" key="2">
    <source>
        <dbReference type="Proteomes" id="UP001055879"/>
    </source>
</evidence>
<evidence type="ECO:0000313" key="1">
    <source>
        <dbReference type="EMBL" id="KAI3720041.1"/>
    </source>
</evidence>
<organism evidence="1 2">
    <name type="scientific">Arctium lappa</name>
    <name type="common">Greater burdock</name>
    <name type="synonym">Lappa major</name>
    <dbReference type="NCBI Taxonomy" id="4217"/>
    <lineage>
        <taxon>Eukaryota</taxon>
        <taxon>Viridiplantae</taxon>
        <taxon>Streptophyta</taxon>
        <taxon>Embryophyta</taxon>
        <taxon>Tracheophyta</taxon>
        <taxon>Spermatophyta</taxon>
        <taxon>Magnoliopsida</taxon>
        <taxon>eudicotyledons</taxon>
        <taxon>Gunneridae</taxon>
        <taxon>Pentapetalae</taxon>
        <taxon>asterids</taxon>
        <taxon>campanulids</taxon>
        <taxon>Asterales</taxon>
        <taxon>Asteraceae</taxon>
        <taxon>Carduoideae</taxon>
        <taxon>Cardueae</taxon>
        <taxon>Arctiinae</taxon>
        <taxon>Arctium</taxon>
    </lineage>
</organism>
<reference evidence="1 2" key="2">
    <citation type="journal article" date="2022" name="Mol. Ecol. Resour.">
        <title>The genomes of chicory, endive, great burdock and yacon provide insights into Asteraceae paleo-polyploidization history and plant inulin production.</title>
        <authorList>
            <person name="Fan W."/>
            <person name="Wang S."/>
            <person name="Wang H."/>
            <person name="Wang A."/>
            <person name="Jiang F."/>
            <person name="Liu H."/>
            <person name="Zhao H."/>
            <person name="Xu D."/>
            <person name="Zhang Y."/>
        </authorList>
    </citation>
    <scope>NUCLEOTIDE SEQUENCE [LARGE SCALE GENOMIC DNA]</scope>
    <source>
        <strain evidence="2">cv. Niubang</strain>
    </source>
</reference>
<protein>
    <submittedName>
        <fullName evidence="1">Uncharacterized protein</fullName>
    </submittedName>
</protein>
<keyword evidence="2" id="KW-1185">Reference proteome</keyword>
<dbReference type="EMBL" id="CM042052">
    <property type="protein sequence ID" value="KAI3720041.1"/>
    <property type="molecule type" value="Genomic_DNA"/>
</dbReference>
<sequence>MSLSGRRRRSTTMYVLLLILFSVLQIWVFSSDCCRVRAIRTTLSSSSKQDSDEIKRSELYSKYFNGRYPKVINTATVSKGKGFQENKRKIPSCPDALHN</sequence>
<proteinExistence type="predicted"/>
<gene>
    <name evidence="1" type="ORF">L6452_20948</name>
</gene>
<accession>A0ACB9BE34</accession>
<name>A0ACB9BE34_ARCLA</name>
<comment type="caution">
    <text evidence="1">The sequence shown here is derived from an EMBL/GenBank/DDBJ whole genome shotgun (WGS) entry which is preliminary data.</text>
</comment>
<reference evidence="2" key="1">
    <citation type="journal article" date="2022" name="Mol. Ecol. Resour.">
        <title>The genomes of chicory, endive, great burdock and yacon provide insights into Asteraceae palaeo-polyploidization history and plant inulin production.</title>
        <authorList>
            <person name="Fan W."/>
            <person name="Wang S."/>
            <person name="Wang H."/>
            <person name="Wang A."/>
            <person name="Jiang F."/>
            <person name="Liu H."/>
            <person name="Zhao H."/>
            <person name="Xu D."/>
            <person name="Zhang Y."/>
        </authorList>
    </citation>
    <scope>NUCLEOTIDE SEQUENCE [LARGE SCALE GENOMIC DNA]</scope>
    <source>
        <strain evidence="2">cv. Niubang</strain>
    </source>
</reference>